<dbReference type="PANTHER" id="PTHR33608">
    <property type="entry name" value="BLL2464 PROTEIN"/>
    <property type="match status" value="1"/>
</dbReference>
<dbReference type="PANTHER" id="PTHR33608:SF6">
    <property type="entry name" value="BLL2464 PROTEIN"/>
    <property type="match status" value="1"/>
</dbReference>
<keyword evidence="1" id="KW-0472">Membrane</keyword>
<feature type="transmembrane region" description="Helical" evidence="1">
    <location>
        <begin position="52"/>
        <end position="72"/>
    </location>
</feature>
<keyword evidence="1" id="KW-0812">Transmembrane</keyword>
<accession>A0A7J3MXM6</accession>
<reference evidence="3" key="1">
    <citation type="journal article" date="2020" name="mSystems">
        <title>Genome- and Community-Level Interaction Insights into Carbon Utilization and Element Cycling Functions of Hydrothermarchaeota in Hydrothermal Sediment.</title>
        <authorList>
            <person name="Zhou Z."/>
            <person name="Liu Y."/>
            <person name="Xu W."/>
            <person name="Pan J."/>
            <person name="Luo Z.H."/>
            <person name="Li M."/>
        </authorList>
    </citation>
    <scope>NUCLEOTIDE SEQUENCE [LARGE SCALE GENOMIC DNA]</scope>
    <source>
        <strain evidence="3">SpSt-688</strain>
    </source>
</reference>
<comment type="caution">
    <text evidence="3">The sequence shown here is derived from an EMBL/GenBank/DDBJ whole genome shotgun (WGS) entry which is preliminary data.</text>
</comment>
<dbReference type="EMBL" id="DTDH01000058">
    <property type="protein sequence ID" value="HGT98199.1"/>
    <property type="molecule type" value="Genomic_DNA"/>
</dbReference>
<dbReference type="InterPro" id="IPR002881">
    <property type="entry name" value="DUF58"/>
</dbReference>
<evidence type="ECO:0000256" key="1">
    <source>
        <dbReference type="SAM" id="Phobius"/>
    </source>
</evidence>
<dbReference type="AlphaFoldDB" id="A0A7J3MXM6"/>
<name>A0A7J3MXM6_9CREN</name>
<organism evidence="3">
    <name type="scientific">Ignisphaera aggregans</name>
    <dbReference type="NCBI Taxonomy" id="334771"/>
    <lineage>
        <taxon>Archaea</taxon>
        <taxon>Thermoproteota</taxon>
        <taxon>Thermoprotei</taxon>
        <taxon>Desulfurococcales</taxon>
        <taxon>Desulfurococcaceae</taxon>
        <taxon>Ignisphaera</taxon>
    </lineage>
</organism>
<keyword evidence="1" id="KW-1133">Transmembrane helix</keyword>
<sequence length="441" mass="51106">MLKFPDLKGIWMLKHRIDRIVIGKGFYILVVSTLLTYMVVDGVGLGYPIGNTLLLYLLITDTFFVITSIALLQNLNRIDIEVEQKDVLTSVEGMELGMKIIFSHSRIFRFIVINNIEIKSDRGLWISRWRINDEGYIDLYVTGYPGMHKVYGYRIEVSTPLSIHRAELNIDFDIAKEIRFAPTKHVPRFNIELVLPYLQIFEGRSSKRKGVGAEVMSIREFTSGDDHRRIHWKATARVGKLMVKEYEHKVYRNALVIVSIHKDFFVGEPAPLLYLVKLVIDVVESLLSKGMNIVLGVITERNIKMSTVIDRSRLYEVYRILSEIEWLIDIDRYSSSNRLLRWFTQTVARDVCREPCIVFLVVDPLDSMDIDSIANIYRTLNQQKHKVKVLLTTPLAIRFMYTARVEIADVDMLQKEATRLKNIIHTLKVGDVYLPTAYLKF</sequence>
<feature type="transmembrane region" description="Helical" evidence="1">
    <location>
        <begin position="21"/>
        <end position="40"/>
    </location>
</feature>
<protein>
    <submittedName>
        <fullName evidence="3">DUF58 domain-containing protein</fullName>
    </submittedName>
</protein>
<evidence type="ECO:0000259" key="2">
    <source>
        <dbReference type="Pfam" id="PF01882"/>
    </source>
</evidence>
<dbReference type="Pfam" id="PF01882">
    <property type="entry name" value="DUF58"/>
    <property type="match status" value="1"/>
</dbReference>
<evidence type="ECO:0000313" key="3">
    <source>
        <dbReference type="EMBL" id="HGT98199.1"/>
    </source>
</evidence>
<feature type="domain" description="DUF58" evidence="2">
    <location>
        <begin position="218"/>
        <end position="259"/>
    </location>
</feature>
<proteinExistence type="predicted"/>
<gene>
    <name evidence="3" type="ORF">ENU64_02050</name>
</gene>